<protein>
    <submittedName>
        <fullName evidence="1">Family with sequence similarity 185 member A</fullName>
    </submittedName>
</protein>
<sequence>MECDICKVSTQLGDCTLHSVKGHHVKVRSSGGRVIGLGTIHGNVDILTSGESAVDIKKLQGTTMNVSTEHGSMKVKAIYAEFSSISSCTGRVELGLVHGGATVRNESGETVIDGSNGVLKVSSHTGLIDVYVGEGGSADIQSQQGAVSVRVPSSVRAGLELCGSSVDISPEVAFHQTEKLQAPGQTTVTGFVNGDSADQPQVRARSTGPVKLRTQSWFESLKLTS</sequence>
<keyword evidence="2" id="KW-1185">Reference proteome</keyword>
<dbReference type="AlphaFoldDB" id="A0A8C6TJT9"/>
<dbReference type="PANTHER" id="PTHR34094:SF1">
    <property type="entry name" value="PROTEIN FAM185A"/>
    <property type="match status" value="1"/>
</dbReference>
<accession>A0A8C6TJT9</accession>
<organism evidence="1 2">
    <name type="scientific">Neogobius melanostomus</name>
    <name type="common">round goby</name>
    <dbReference type="NCBI Taxonomy" id="47308"/>
    <lineage>
        <taxon>Eukaryota</taxon>
        <taxon>Metazoa</taxon>
        <taxon>Chordata</taxon>
        <taxon>Craniata</taxon>
        <taxon>Vertebrata</taxon>
        <taxon>Euteleostomi</taxon>
        <taxon>Actinopterygii</taxon>
        <taxon>Neopterygii</taxon>
        <taxon>Teleostei</taxon>
        <taxon>Neoteleostei</taxon>
        <taxon>Acanthomorphata</taxon>
        <taxon>Gobiaria</taxon>
        <taxon>Gobiiformes</taxon>
        <taxon>Gobioidei</taxon>
        <taxon>Gobiidae</taxon>
        <taxon>Benthophilinae</taxon>
        <taxon>Neogobiini</taxon>
        <taxon>Neogobius</taxon>
    </lineage>
</organism>
<name>A0A8C6TJT9_9GOBI</name>
<dbReference type="Proteomes" id="UP000694523">
    <property type="component" value="Unplaced"/>
</dbReference>
<dbReference type="PANTHER" id="PTHR34094">
    <property type="match status" value="1"/>
</dbReference>
<proteinExistence type="predicted"/>
<evidence type="ECO:0000313" key="1">
    <source>
        <dbReference type="Ensembl" id="ENSNMLP00000022631.1"/>
    </source>
</evidence>
<reference evidence="1" key="1">
    <citation type="submission" date="2025-08" db="UniProtKB">
        <authorList>
            <consortium name="Ensembl"/>
        </authorList>
    </citation>
    <scope>IDENTIFICATION</scope>
</reference>
<evidence type="ECO:0000313" key="2">
    <source>
        <dbReference type="Proteomes" id="UP000694523"/>
    </source>
</evidence>
<reference evidence="1" key="2">
    <citation type="submission" date="2025-09" db="UniProtKB">
        <authorList>
            <consortium name="Ensembl"/>
        </authorList>
    </citation>
    <scope>IDENTIFICATION</scope>
</reference>
<dbReference type="Ensembl" id="ENSNMLT00000025339.1">
    <property type="protein sequence ID" value="ENSNMLP00000022631.1"/>
    <property type="gene ID" value="ENSNMLG00000014603.1"/>
</dbReference>